<dbReference type="PRINTS" id="PR00385">
    <property type="entry name" value="P450"/>
</dbReference>
<dbReference type="PROSITE" id="PS00086">
    <property type="entry name" value="CYTOCHROME_P450"/>
    <property type="match status" value="1"/>
</dbReference>
<dbReference type="GO" id="GO:0005506">
    <property type="term" value="F:iron ion binding"/>
    <property type="evidence" value="ECO:0007669"/>
    <property type="project" value="InterPro"/>
</dbReference>
<feature type="transmembrane region" description="Helical" evidence="17">
    <location>
        <begin position="25"/>
        <end position="46"/>
    </location>
</feature>
<keyword evidence="7 16" id="KW-0503">Monooxygenase</keyword>
<keyword evidence="19" id="KW-1185">Reference proteome</keyword>
<comment type="catalytic activity">
    <reaction evidence="13">
        <text>testosterone + 3 reduced [NADPH--hemoprotein reductase] + 3 O2 = 17beta-estradiol + formate + 3 oxidized [NADPH--hemoprotein reductase] + 4 H2O + 4 H(+)</text>
        <dbReference type="Rhea" id="RHEA:38191"/>
        <dbReference type="Rhea" id="RHEA-COMP:11964"/>
        <dbReference type="Rhea" id="RHEA-COMP:11965"/>
        <dbReference type="ChEBI" id="CHEBI:15377"/>
        <dbReference type="ChEBI" id="CHEBI:15378"/>
        <dbReference type="ChEBI" id="CHEBI:15379"/>
        <dbReference type="ChEBI" id="CHEBI:15740"/>
        <dbReference type="ChEBI" id="CHEBI:16469"/>
        <dbReference type="ChEBI" id="CHEBI:17347"/>
        <dbReference type="ChEBI" id="CHEBI:57618"/>
        <dbReference type="ChEBI" id="CHEBI:58210"/>
        <dbReference type="EC" id="1.14.14.14"/>
    </reaction>
</comment>
<organism evidence="18 19">
    <name type="scientific">Albula goreensis</name>
    <dbReference type="NCBI Taxonomy" id="1534307"/>
    <lineage>
        <taxon>Eukaryota</taxon>
        <taxon>Metazoa</taxon>
        <taxon>Chordata</taxon>
        <taxon>Craniata</taxon>
        <taxon>Vertebrata</taxon>
        <taxon>Euteleostomi</taxon>
        <taxon>Actinopterygii</taxon>
        <taxon>Neopterygii</taxon>
        <taxon>Teleostei</taxon>
        <taxon>Albuliformes</taxon>
        <taxon>Albulidae</taxon>
        <taxon>Albula</taxon>
    </lineage>
</organism>
<dbReference type="AlphaFoldDB" id="A0A8T3CVG5"/>
<comment type="caution">
    <text evidence="18">The sequence shown here is derived from an EMBL/GenBank/DDBJ whole genome shotgun (WGS) entry which is preliminary data.</text>
</comment>
<comment type="subcellular location">
    <subcellularLocation>
        <location evidence="1">Endoplasmic reticulum membrane</location>
    </subcellularLocation>
</comment>
<evidence type="ECO:0000256" key="8">
    <source>
        <dbReference type="ARBA" id="ARBA00023136"/>
    </source>
</evidence>
<dbReference type="FunFam" id="1.10.630.10:FF:000005">
    <property type="entry name" value="cytochrome P450 4F22 isoform X2"/>
    <property type="match status" value="1"/>
</dbReference>
<reference evidence="18" key="1">
    <citation type="submission" date="2021-01" db="EMBL/GenBank/DDBJ databases">
        <authorList>
            <person name="Zahm M."/>
            <person name="Roques C."/>
            <person name="Cabau C."/>
            <person name="Klopp C."/>
            <person name="Donnadieu C."/>
            <person name="Jouanno E."/>
            <person name="Lampietro C."/>
            <person name="Louis A."/>
            <person name="Herpin A."/>
            <person name="Echchiki A."/>
            <person name="Berthelot C."/>
            <person name="Parey E."/>
            <person name="Roest-Crollius H."/>
            <person name="Braasch I."/>
            <person name="Postlethwait J."/>
            <person name="Bobe J."/>
            <person name="Montfort J."/>
            <person name="Bouchez O."/>
            <person name="Begum T."/>
            <person name="Mejri S."/>
            <person name="Adams A."/>
            <person name="Chen W.-J."/>
            <person name="Guiguen Y."/>
        </authorList>
    </citation>
    <scope>NUCLEOTIDE SEQUENCE</scope>
    <source>
        <tissue evidence="18">Blood</tissue>
    </source>
</reference>
<keyword evidence="4 15" id="KW-0479">Metal-binding</keyword>
<dbReference type="GO" id="GO:0070330">
    <property type="term" value="F:aromatase activity"/>
    <property type="evidence" value="ECO:0007669"/>
    <property type="project" value="UniProtKB-EC"/>
</dbReference>
<keyword evidence="6 15" id="KW-0408">Iron</keyword>
<feature type="binding site" description="axial binding residue" evidence="15">
    <location>
        <position position="479"/>
    </location>
    <ligand>
        <name>heme</name>
        <dbReference type="ChEBI" id="CHEBI:30413"/>
    </ligand>
    <ligandPart>
        <name>Fe</name>
        <dbReference type="ChEBI" id="CHEBI:18248"/>
    </ligandPart>
</feature>
<keyword evidence="8 17" id="KW-0472">Membrane</keyword>
<dbReference type="PRINTS" id="PR00463">
    <property type="entry name" value="EP450I"/>
</dbReference>
<evidence type="ECO:0000256" key="10">
    <source>
        <dbReference type="ARBA" id="ARBA00038885"/>
    </source>
</evidence>
<sequence>MAIKVDGVLGRLLALLPPAPSLHGLLQLTALALIFGLLLRITLLLWRNAQNTRRLRCFTHPPKRNWLLGHLGLMRNTEEGLRSVDQLVRKYRHSCTWFLGPFYTLVRLFHPNYVKPILMASAYISFKDELFYGFLRPWLGQGLLLSNGEHWSRHRRLLTPAFHFDILKIYVEIFNKSTDIMHAKWRRLVAEGKACQDMFEQISLMTLDSLLKCTFSYDSNCQEKPSEYIAAIYELSTLVVKREHRMLHHWDWLYWRSPEGQRFRRACAVVHKFTADIVQRRRSELLLQGEPERQAADGWTPGGKKLTDFIDVLLLSKDEDGNGLTDEEIKAEADTFMFEGHDTTASGISWVLYNLALHPQYQDQCRAEIDALLDGRGTEQIEWDDLSNMPFTTMCIKESLRLHPPVTAVTRRFSQDMKVPEGRVIPPGNICLVSIYGTHRNPDIWPDPEVYNPLRFDPENSKNRPSLAFIPFSAGPRNCIGQNFAMAEMRVVVALTLRRFRVTPGKDEVRRLSELILRAEGGLWLELEPLSPPSGDPVPMPSHPPCHTMPWTAFATIHFI</sequence>
<dbReference type="InterPro" id="IPR050196">
    <property type="entry name" value="Cytochrome_P450_Monoox"/>
</dbReference>
<evidence type="ECO:0000256" key="2">
    <source>
        <dbReference type="ARBA" id="ARBA00010617"/>
    </source>
</evidence>
<dbReference type="EMBL" id="JAERUA010000019">
    <property type="protein sequence ID" value="KAI1886605.1"/>
    <property type="molecule type" value="Genomic_DNA"/>
</dbReference>
<evidence type="ECO:0000256" key="1">
    <source>
        <dbReference type="ARBA" id="ARBA00004586"/>
    </source>
</evidence>
<dbReference type="GO" id="GO:0005789">
    <property type="term" value="C:endoplasmic reticulum membrane"/>
    <property type="evidence" value="ECO:0007669"/>
    <property type="project" value="UniProtKB-SubCell"/>
</dbReference>
<gene>
    <name evidence="18" type="ORF">AGOR_G00197530</name>
</gene>
<evidence type="ECO:0000313" key="18">
    <source>
        <dbReference type="EMBL" id="KAI1886605.1"/>
    </source>
</evidence>
<dbReference type="InterPro" id="IPR017972">
    <property type="entry name" value="Cyt_P450_CS"/>
</dbReference>
<comment type="catalytic activity">
    <reaction evidence="14">
        <text>androst-4-ene-3,17-dione + 3 reduced [NADPH--hemoprotein reductase] + 3 O2 = estrone + formate + 3 oxidized [NADPH--hemoprotein reductase] + 4 H2O + 4 H(+)</text>
        <dbReference type="Rhea" id="RHEA:38195"/>
        <dbReference type="Rhea" id="RHEA-COMP:11964"/>
        <dbReference type="Rhea" id="RHEA-COMP:11965"/>
        <dbReference type="ChEBI" id="CHEBI:15377"/>
        <dbReference type="ChEBI" id="CHEBI:15378"/>
        <dbReference type="ChEBI" id="CHEBI:15379"/>
        <dbReference type="ChEBI" id="CHEBI:15740"/>
        <dbReference type="ChEBI" id="CHEBI:16422"/>
        <dbReference type="ChEBI" id="CHEBI:17263"/>
        <dbReference type="ChEBI" id="CHEBI:57618"/>
        <dbReference type="ChEBI" id="CHEBI:58210"/>
        <dbReference type="EC" id="1.14.14.14"/>
    </reaction>
</comment>
<keyword evidence="16" id="KW-0560">Oxidoreductase</keyword>
<evidence type="ECO:0000256" key="3">
    <source>
        <dbReference type="ARBA" id="ARBA00022617"/>
    </source>
</evidence>
<dbReference type="Pfam" id="PF00067">
    <property type="entry name" value="p450"/>
    <property type="match status" value="1"/>
</dbReference>
<keyword evidence="17" id="KW-0812">Transmembrane</keyword>
<protein>
    <recommendedName>
        <fullName evidence="10">aromatase</fullName>
        <ecNumber evidence="10">1.14.14.14</ecNumber>
    </recommendedName>
    <alternativeName>
        <fullName evidence="12">Cytochrome P-450AROM</fullName>
    </alternativeName>
    <alternativeName>
        <fullName evidence="11">Estrogen synthase</fullName>
    </alternativeName>
</protein>
<keyword evidence="17" id="KW-1133">Transmembrane helix</keyword>
<dbReference type="SUPFAM" id="SSF48264">
    <property type="entry name" value="Cytochrome P450"/>
    <property type="match status" value="1"/>
</dbReference>
<evidence type="ECO:0000256" key="12">
    <source>
        <dbReference type="ARBA" id="ARBA00043174"/>
    </source>
</evidence>
<evidence type="ECO:0000313" key="19">
    <source>
        <dbReference type="Proteomes" id="UP000829720"/>
    </source>
</evidence>
<dbReference type="InterPro" id="IPR036396">
    <property type="entry name" value="Cyt_P450_sf"/>
</dbReference>
<dbReference type="EC" id="1.14.14.14" evidence="10"/>
<evidence type="ECO:0000256" key="16">
    <source>
        <dbReference type="RuleBase" id="RU000461"/>
    </source>
</evidence>
<dbReference type="InterPro" id="IPR001128">
    <property type="entry name" value="Cyt_P450"/>
</dbReference>
<dbReference type="GO" id="GO:0020037">
    <property type="term" value="F:heme binding"/>
    <property type="evidence" value="ECO:0007669"/>
    <property type="project" value="InterPro"/>
</dbReference>
<dbReference type="PANTHER" id="PTHR24291:SF210">
    <property type="entry name" value="CYTOCHROME P450 FAMILY 4 SUBFAMILY F MEMBER 11"/>
    <property type="match status" value="1"/>
</dbReference>
<evidence type="ECO:0000256" key="5">
    <source>
        <dbReference type="ARBA" id="ARBA00022824"/>
    </source>
</evidence>
<evidence type="ECO:0000256" key="6">
    <source>
        <dbReference type="ARBA" id="ARBA00023004"/>
    </source>
</evidence>
<evidence type="ECO:0000256" key="13">
    <source>
        <dbReference type="ARBA" id="ARBA00047938"/>
    </source>
</evidence>
<dbReference type="PANTHER" id="PTHR24291">
    <property type="entry name" value="CYTOCHROME P450 FAMILY 4"/>
    <property type="match status" value="1"/>
</dbReference>
<keyword evidence="3 15" id="KW-0349">Heme</keyword>
<evidence type="ECO:0000256" key="14">
    <source>
        <dbReference type="ARBA" id="ARBA00048642"/>
    </source>
</evidence>
<comment type="similarity">
    <text evidence="2 16">Belongs to the cytochrome P450 family.</text>
</comment>
<proteinExistence type="inferred from homology"/>
<evidence type="ECO:0000256" key="15">
    <source>
        <dbReference type="PIRSR" id="PIRSR602401-1"/>
    </source>
</evidence>
<comment type="function">
    <text evidence="9">Catalyzes the formation of aromatic C18 estrogens from C19 androgens.</text>
</comment>
<comment type="cofactor">
    <cofactor evidence="15">
        <name>heme</name>
        <dbReference type="ChEBI" id="CHEBI:30413"/>
    </cofactor>
</comment>
<evidence type="ECO:0000256" key="4">
    <source>
        <dbReference type="ARBA" id="ARBA00022723"/>
    </source>
</evidence>
<keyword evidence="5" id="KW-0256">Endoplasmic reticulum</keyword>
<evidence type="ECO:0000256" key="7">
    <source>
        <dbReference type="ARBA" id="ARBA00023033"/>
    </source>
</evidence>
<accession>A0A8T3CVG5</accession>
<dbReference type="InterPro" id="IPR002401">
    <property type="entry name" value="Cyt_P450_E_grp-I"/>
</dbReference>
<evidence type="ECO:0000256" key="17">
    <source>
        <dbReference type="SAM" id="Phobius"/>
    </source>
</evidence>
<dbReference type="OrthoDB" id="1470350at2759"/>
<dbReference type="Gene3D" id="1.10.630.10">
    <property type="entry name" value="Cytochrome P450"/>
    <property type="match status" value="1"/>
</dbReference>
<evidence type="ECO:0000256" key="11">
    <source>
        <dbReference type="ARBA" id="ARBA00042499"/>
    </source>
</evidence>
<dbReference type="Proteomes" id="UP000829720">
    <property type="component" value="Unassembled WGS sequence"/>
</dbReference>
<evidence type="ECO:0000256" key="9">
    <source>
        <dbReference type="ARBA" id="ARBA00037202"/>
    </source>
</evidence>
<name>A0A8T3CVG5_9TELE</name>